<keyword evidence="6" id="KW-1185">Reference proteome</keyword>
<evidence type="ECO:0000256" key="3">
    <source>
        <dbReference type="HAMAP-Rule" id="MF_00580"/>
    </source>
</evidence>
<evidence type="ECO:0000256" key="4">
    <source>
        <dbReference type="RuleBase" id="RU000535"/>
    </source>
</evidence>
<dbReference type="PRINTS" id="PR00297">
    <property type="entry name" value="CHAPERONIN10"/>
</dbReference>
<evidence type="ECO:0000313" key="6">
    <source>
        <dbReference type="Proteomes" id="UP000567293"/>
    </source>
</evidence>
<gene>
    <name evidence="3" type="primary">groES</name>
    <name evidence="3" type="synonym">groS</name>
    <name evidence="5" type="ORF">HRJ53_19645</name>
</gene>
<dbReference type="Pfam" id="PF00166">
    <property type="entry name" value="Cpn10"/>
    <property type="match status" value="1"/>
</dbReference>
<keyword evidence="3" id="KW-0963">Cytoplasm</keyword>
<keyword evidence="2 3" id="KW-0143">Chaperone</keyword>
<dbReference type="GO" id="GO:0051087">
    <property type="term" value="F:protein-folding chaperone binding"/>
    <property type="evidence" value="ECO:0007669"/>
    <property type="project" value="TreeGrafter"/>
</dbReference>
<dbReference type="PANTHER" id="PTHR10772:SF58">
    <property type="entry name" value="CO-CHAPERONIN GROES"/>
    <property type="match status" value="1"/>
</dbReference>
<proteinExistence type="inferred from homology"/>
<comment type="similarity">
    <text evidence="1 3 4">Belongs to the GroES chaperonin family.</text>
</comment>
<comment type="caution">
    <text evidence="5">The sequence shown here is derived from an EMBL/GenBank/DDBJ whole genome shotgun (WGS) entry which is preliminary data.</text>
</comment>
<dbReference type="GO" id="GO:0005737">
    <property type="term" value="C:cytoplasm"/>
    <property type="evidence" value="ECO:0007669"/>
    <property type="project" value="UniProtKB-SubCell"/>
</dbReference>
<dbReference type="GO" id="GO:0044183">
    <property type="term" value="F:protein folding chaperone"/>
    <property type="evidence" value="ECO:0007669"/>
    <property type="project" value="InterPro"/>
</dbReference>
<dbReference type="CDD" id="cd00320">
    <property type="entry name" value="cpn10"/>
    <property type="match status" value="1"/>
</dbReference>
<evidence type="ECO:0000313" key="5">
    <source>
        <dbReference type="EMBL" id="MBA0087203.1"/>
    </source>
</evidence>
<dbReference type="SMART" id="SM00883">
    <property type="entry name" value="Cpn10"/>
    <property type="match status" value="1"/>
</dbReference>
<dbReference type="AlphaFoldDB" id="A0A7V8NTL1"/>
<dbReference type="GO" id="GO:0046872">
    <property type="term" value="F:metal ion binding"/>
    <property type="evidence" value="ECO:0007669"/>
    <property type="project" value="TreeGrafter"/>
</dbReference>
<dbReference type="FunFam" id="2.30.33.40:FF:000001">
    <property type="entry name" value="10 kDa chaperonin"/>
    <property type="match status" value="1"/>
</dbReference>
<reference evidence="5" key="1">
    <citation type="submission" date="2020-06" db="EMBL/GenBank/DDBJ databases">
        <title>Legume-microbial interactions unlock mineral nutrients during tropical forest succession.</title>
        <authorList>
            <person name="Epihov D.Z."/>
        </authorList>
    </citation>
    <scope>NUCLEOTIDE SEQUENCE [LARGE SCALE GENOMIC DNA]</scope>
    <source>
        <strain evidence="5">Pan2503</strain>
    </source>
</reference>
<dbReference type="Gene3D" id="2.30.33.40">
    <property type="entry name" value="GroES chaperonin"/>
    <property type="match status" value="1"/>
</dbReference>
<dbReference type="Proteomes" id="UP000567293">
    <property type="component" value="Unassembled WGS sequence"/>
</dbReference>
<dbReference type="HAMAP" id="MF_00580">
    <property type="entry name" value="CH10"/>
    <property type="match status" value="1"/>
</dbReference>
<comment type="function">
    <text evidence="3 4">Together with the chaperonin GroEL, plays an essential role in assisting protein folding. The GroEL-GroES system forms a nano-cage that allows encapsulation of the non-native substrate proteins and provides a physical environment optimized to promote and accelerate protein folding. GroES binds to the apical surface of the GroEL ring, thereby capping the opening of the GroEL channel.</text>
</comment>
<sequence length="115" mass="12718">MINIVPLGDRVLLTRIDEDTEKQGSFYVPDIAQVKSSRGKVVAIGEGRIVGDKLFPLPLEVGDEVLFSKYGAVEVTIEGQDLLVLRYDEIYFKVPLVVVPSYVRGSDYAAFKGQP</sequence>
<evidence type="ECO:0000256" key="1">
    <source>
        <dbReference type="ARBA" id="ARBA00006975"/>
    </source>
</evidence>
<dbReference type="EMBL" id="JACDQQ010001882">
    <property type="protein sequence ID" value="MBA0087203.1"/>
    <property type="molecule type" value="Genomic_DNA"/>
</dbReference>
<dbReference type="InterPro" id="IPR037124">
    <property type="entry name" value="Chaperonin_GroES_sf"/>
</dbReference>
<dbReference type="GO" id="GO:0051082">
    <property type="term" value="F:unfolded protein binding"/>
    <property type="evidence" value="ECO:0007669"/>
    <property type="project" value="TreeGrafter"/>
</dbReference>
<dbReference type="SUPFAM" id="SSF50129">
    <property type="entry name" value="GroES-like"/>
    <property type="match status" value="1"/>
</dbReference>
<dbReference type="InterPro" id="IPR020818">
    <property type="entry name" value="Chaperonin_GroES"/>
</dbReference>
<dbReference type="InterPro" id="IPR011032">
    <property type="entry name" value="GroES-like_sf"/>
</dbReference>
<comment type="subcellular location">
    <subcellularLocation>
        <location evidence="3">Cytoplasm</location>
    </subcellularLocation>
</comment>
<protein>
    <recommendedName>
        <fullName evidence="3">Co-chaperonin GroES</fullName>
    </recommendedName>
    <alternativeName>
        <fullName evidence="3">10 kDa chaperonin</fullName>
    </alternativeName>
    <alternativeName>
        <fullName evidence="3">Chaperonin-10</fullName>
        <shortName evidence="3">Cpn10</shortName>
    </alternativeName>
</protein>
<dbReference type="PANTHER" id="PTHR10772">
    <property type="entry name" value="10 KDA HEAT SHOCK PROTEIN"/>
    <property type="match status" value="1"/>
</dbReference>
<comment type="subunit">
    <text evidence="3">Heptamer of 7 subunits arranged in a ring. Interacts with the chaperonin GroEL.</text>
</comment>
<accession>A0A7V8NTL1</accession>
<name>A0A7V8NTL1_9BACT</name>
<dbReference type="GO" id="GO:0005524">
    <property type="term" value="F:ATP binding"/>
    <property type="evidence" value="ECO:0007669"/>
    <property type="project" value="InterPro"/>
</dbReference>
<evidence type="ECO:0000256" key="2">
    <source>
        <dbReference type="ARBA" id="ARBA00023186"/>
    </source>
</evidence>
<organism evidence="5 6">
    <name type="scientific">Candidatus Acidiferrum panamense</name>
    <dbReference type="NCBI Taxonomy" id="2741543"/>
    <lineage>
        <taxon>Bacteria</taxon>
        <taxon>Pseudomonadati</taxon>
        <taxon>Acidobacteriota</taxon>
        <taxon>Terriglobia</taxon>
        <taxon>Candidatus Acidiferrales</taxon>
        <taxon>Candidatus Acidiferrum</taxon>
    </lineage>
</organism>